<dbReference type="InterPro" id="IPR005644">
    <property type="entry name" value="NolW-like"/>
</dbReference>
<keyword evidence="17" id="KW-1185">Reference proteome</keyword>
<feature type="compositionally biased region" description="Low complexity" evidence="11">
    <location>
        <begin position="379"/>
        <end position="400"/>
    </location>
</feature>
<evidence type="ECO:0000256" key="5">
    <source>
        <dbReference type="ARBA" id="ARBA00022692"/>
    </source>
</evidence>
<evidence type="ECO:0000256" key="4">
    <source>
        <dbReference type="ARBA" id="ARBA00022452"/>
    </source>
</evidence>
<dbReference type="InterPro" id="IPR001775">
    <property type="entry name" value="GspD/PilQ"/>
</dbReference>
<dbReference type="EMBL" id="BMYK01000003">
    <property type="protein sequence ID" value="GHC75167.1"/>
    <property type="molecule type" value="Genomic_DNA"/>
</dbReference>
<dbReference type="NCBIfam" id="TIGR02517">
    <property type="entry name" value="type_II_gspD"/>
    <property type="match status" value="1"/>
</dbReference>
<dbReference type="Gene3D" id="3.30.1370.120">
    <property type="match status" value="3"/>
</dbReference>
<keyword evidence="7" id="KW-0653">Protein transport</keyword>
<keyword evidence="5" id="KW-0812">Transmembrane</keyword>
<keyword evidence="8" id="KW-0472">Membrane</keyword>
<feature type="domain" description="GspD-like N0" evidence="15">
    <location>
        <begin position="74"/>
        <end position="143"/>
    </location>
</feature>
<feature type="domain" description="NolW-like" evidence="14">
    <location>
        <begin position="174"/>
        <end position="231"/>
    </location>
</feature>
<feature type="chain" id="PRO_5045198173" evidence="12">
    <location>
        <begin position="33"/>
        <end position="796"/>
    </location>
</feature>
<evidence type="ECO:0000259" key="15">
    <source>
        <dbReference type="Pfam" id="PF21305"/>
    </source>
</evidence>
<keyword evidence="6 12" id="KW-0732">Signal</keyword>
<evidence type="ECO:0000256" key="1">
    <source>
        <dbReference type="ARBA" id="ARBA00004442"/>
    </source>
</evidence>
<evidence type="ECO:0000256" key="2">
    <source>
        <dbReference type="ARBA" id="ARBA00006980"/>
    </source>
</evidence>
<evidence type="ECO:0000313" key="17">
    <source>
        <dbReference type="Proteomes" id="UP000626210"/>
    </source>
</evidence>
<proteinExistence type="inferred from homology"/>
<dbReference type="PRINTS" id="PR01032">
    <property type="entry name" value="PHAGEIV"/>
</dbReference>
<feature type="domain" description="Type II/III secretion system secretin-like" evidence="13">
    <location>
        <begin position="550"/>
        <end position="718"/>
    </location>
</feature>
<accession>A0ABQ3FXM0</accession>
<dbReference type="InterPro" id="IPR004846">
    <property type="entry name" value="T2SS/T3SS_dom"/>
</dbReference>
<keyword evidence="3 10" id="KW-0813">Transport</keyword>
<evidence type="ECO:0000256" key="12">
    <source>
        <dbReference type="SAM" id="SignalP"/>
    </source>
</evidence>
<evidence type="ECO:0000256" key="7">
    <source>
        <dbReference type="ARBA" id="ARBA00022927"/>
    </source>
</evidence>
<feature type="domain" description="NolW-like" evidence="14">
    <location>
        <begin position="329"/>
        <end position="458"/>
    </location>
</feature>
<dbReference type="Pfam" id="PF03958">
    <property type="entry name" value="Secretin_N"/>
    <property type="match status" value="3"/>
</dbReference>
<dbReference type="InterPro" id="IPR013356">
    <property type="entry name" value="T2SS_GspD"/>
</dbReference>
<comment type="subcellular location">
    <subcellularLocation>
        <location evidence="1 10">Cell outer membrane</location>
    </subcellularLocation>
</comment>
<dbReference type="InterPro" id="IPR050810">
    <property type="entry name" value="Bact_Secretion_Sys_Channel"/>
</dbReference>
<reference evidence="17" key="1">
    <citation type="journal article" date="2019" name="Int. J. Syst. Evol. Microbiol.">
        <title>The Global Catalogue of Microorganisms (GCM) 10K type strain sequencing project: providing services to taxonomists for standard genome sequencing and annotation.</title>
        <authorList>
            <consortium name="The Broad Institute Genomics Platform"/>
            <consortium name="The Broad Institute Genome Sequencing Center for Infectious Disease"/>
            <person name="Wu L."/>
            <person name="Ma J."/>
        </authorList>
    </citation>
    <scope>NUCLEOTIDE SEQUENCE [LARGE SCALE GENOMIC DNA]</scope>
    <source>
        <strain evidence="17">KCTC 23314</strain>
    </source>
</reference>
<comment type="caution">
    <text evidence="16">The sequence shown here is derived from an EMBL/GenBank/DDBJ whole genome shotgun (WGS) entry which is preliminary data.</text>
</comment>
<organism evidence="16 17">
    <name type="scientific">Pseudorhodoferax aquiterrae</name>
    <dbReference type="NCBI Taxonomy" id="747304"/>
    <lineage>
        <taxon>Bacteria</taxon>
        <taxon>Pseudomonadati</taxon>
        <taxon>Pseudomonadota</taxon>
        <taxon>Betaproteobacteria</taxon>
        <taxon>Burkholderiales</taxon>
        <taxon>Comamonadaceae</taxon>
    </lineage>
</organism>
<evidence type="ECO:0000256" key="9">
    <source>
        <dbReference type="ARBA" id="ARBA00023237"/>
    </source>
</evidence>
<evidence type="ECO:0000313" key="16">
    <source>
        <dbReference type="EMBL" id="GHC75167.1"/>
    </source>
</evidence>
<feature type="compositionally biased region" description="Polar residues" evidence="11">
    <location>
        <begin position="738"/>
        <end position="749"/>
    </location>
</feature>
<dbReference type="Pfam" id="PF21305">
    <property type="entry name" value="type_II_gspD_N0"/>
    <property type="match status" value="1"/>
</dbReference>
<comment type="similarity">
    <text evidence="2">Belongs to the bacterial secretin family. GSP D subfamily.</text>
</comment>
<evidence type="ECO:0000256" key="11">
    <source>
        <dbReference type="SAM" id="MobiDB-lite"/>
    </source>
</evidence>
<dbReference type="RefSeq" id="WP_229882713.1">
    <property type="nucleotide sequence ID" value="NZ_BMYK01000003.1"/>
</dbReference>
<sequence>MHSFPNRRPAPPTRRACALAAALLCQALPALAQIPPAPLVPQTGMPAGAAQAPGGPSTVSLVPSGPRRGDPVTLNFMNADIEAVARTMATITGRNVVVDPRVKGTMNLSTDQPVPPSVAYSQFIAALRMQGFTVVDAAGLDKVVPEADAKLQSSPVSVSEGGDGGLPSGSQIVTQIFRLNHENANNLVPVLRPLISPNNTINANPGTNSLVITDYADNLRRLARVIAAMDVSNATDVEVIPLRHAIASDLAPLVSRLVEPGSSTGGAAAPAAGQAADTSYRTTLMAEPRSNALVVRASNAARMNLIRSLVARLDQPPAPGSSAATGNIHVVYLKNADAVKLAATLRAAIAAGNVGGTGTQGGGSQPSSGSPSLGALQTSFGSSSSSSGTSGSGSSSISGFGSSGTGGGSLNQGNSNQPSTGGQIQADPSTNSLIISAPEPQYRQLRAVIDRLDGRRAQVLVESLIVEVNAEKAAEFGIQWSALLGGKNLAAIGTNFSVGGRNIFSIAPGLINGSGTTTTGQTALPSTGGNLGYIYQKNGNNVLGFLARFLETNTDGNILSTPNLLTLDNEEARIIIGENVPFVTGSYTNATSTGSGTVNPFQTYERQDVGLTLRVRPQINENGTVKMVIYQESSAVKSGTESAASGPTTTKRAIESTVLVDDGSIVVLGGLLQDQYGGNQEKVPGVGDIPFFGNLFKSEARSRRKTNLMVFLRPVVVRDNQSAETLSMDRYDLMRVGQQQAQPQESSLVRVNEAPVLPEQPLRRPAAPVPAPLMQPSTNLQTQTPGAPSQPVASPQ</sequence>
<feature type="compositionally biased region" description="Polar residues" evidence="11">
    <location>
        <begin position="775"/>
        <end position="796"/>
    </location>
</feature>
<dbReference type="InterPro" id="IPR038591">
    <property type="entry name" value="NolW-like_sf"/>
</dbReference>
<evidence type="ECO:0000256" key="10">
    <source>
        <dbReference type="RuleBase" id="RU004004"/>
    </source>
</evidence>
<dbReference type="PANTHER" id="PTHR30332:SF24">
    <property type="entry name" value="SECRETIN GSPD-RELATED"/>
    <property type="match status" value="1"/>
</dbReference>
<feature type="domain" description="NolW-like" evidence="14">
    <location>
        <begin position="237"/>
        <end position="318"/>
    </location>
</feature>
<evidence type="ECO:0000256" key="3">
    <source>
        <dbReference type="ARBA" id="ARBA00022448"/>
    </source>
</evidence>
<keyword evidence="4" id="KW-1134">Transmembrane beta strand</keyword>
<keyword evidence="9" id="KW-0998">Cell outer membrane</keyword>
<feature type="compositionally biased region" description="Polar residues" evidence="11">
    <location>
        <begin position="411"/>
        <end position="428"/>
    </location>
</feature>
<feature type="signal peptide" evidence="12">
    <location>
        <begin position="1"/>
        <end position="32"/>
    </location>
</feature>
<evidence type="ECO:0000259" key="14">
    <source>
        <dbReference type="Pfam" id="PF03958"/>
    </source>
</evidence>
<evidence type="ECO:0000256" key="8">
    <source>
        <dbReference type="ARBA" id="ARBA00023136"/>
    </source>
</evidence>
<gene>
    <name evidence="16" type="primary">xcpQ</name>
    <name evidence="16" type="ORF">GCM10007320_12940</name>
</gene>
<feature type="region of interest" description="Disordered" evidence="11">
    <location>
        <begin position="357"/>
        <end position="428"/>
    </location>
</feature>
<feature type="compositionally biased region" description="Gly residues" evidence="11">
    <location>
        <begin position="401"/>
        <end position="410"/>
    </location>
</feature>
<name>A0ABQ3FXM0_9BURK</name>
<dbReference type="PANTHER" id="PTHR30332">
    <property type="entry name" value="PROBABLE GENERAL SECRETION PATHWAY PROTEIN D"/>
    <property type="match status" value="1"/>
</dbReference>
<dbReference type="Proteomes" id="UP000626210">
    <property type="component" value="Unassembled WGS sequence"/>
</dbReference>
<protein>
    <submittedName>
        <fullName evidence="16">Type II secretion system protein GspD</fullName>
    </submittedName>
</protein>
<evidence type="ECO:0000256" key="6">
    <source>
        <dbReference type="ARBA" id="ARBA00022729"/>
    </source>
</evidence>
<evidence type="ECO:0000259" key="13">
    <source>
        <dbReference type="Pfam" id="PF00263"/>
    </source>
</evidence>
<dbReference type="Pfam" id="PF00263">
    <property type="entry name" value="Secretin"/>
    <property type="match status" value="1"/>
</dbReference>
<feature type="region of interest" description="Disordered" evidence="11">
    <location>
        <begin position="738"/>
        <end position="796"/>
    </location>
</feature>
<dbReference type="PRINTS" id="PR00811">
    <property type="entry name" value="BCTERIALGSPD"/>
</dbReference>
<dbReference type="InterPro" id="IPR049371">
    <property type="entry name" value="GspD-like_N0"/>
</dbReference>